<dbReference type="PATRIC" id="fig|1346330.5.peg.3483"/>
<sequence>MNNIINKPLFFVGLVALLSYGCSSSENKESVSARSGGEILKEVKDIQAIGKVTPSVPDAMISSTASGQIEEVFVNEGDFVRKGDVLLQLDVAQASLDVEQAALELERLRLGMRATEEDITKAVLVLEERTRKYEVSKRLVDRDAETKEVLAADYSNLVQQRATLKALQQQLEAQRVGLDEQRVNVKRSGKQRAELRITATSDGVIDNFDAHLGQSVGLHEKLGHIVTVSNPIIEAEVDELFANSVHVGQEVSVYTMVDQAAAVKGELIYVSPMLSNKSIFYETANEAQDRRVRRVKIRVAGESGLVINTKVNCVIKVK</sequence>
<dbReference type="OrthoDB" id="1325080at2"/>
<dbReference type="GO" id="GO:1990281">
    <property type="term" value="C:efflux pump complex"/>
    <property type="evidence" value="ECO:0007669"/>
    <property type="project" value="TreeGrafter"/>
</dbReference>
<dbReference type="PANTHER" id="PTHR30469">
    <property type="entry name" value="MULTIDRUG RESISTANCE PROTEIN MDTA"/>
    <property type="match status" value="1"/>
</dbReference>
<evidence type="ECO:0000256" key="1">
    <source>
        <dbReference type="SAM" id="Coils"/>
    </source>
</evidence>
<name>U2J671_9SPHI</name>
<comment type="caution">
    <text evidence="2">The sequence shown here is derived from an EMBL/GenBank/DDBJ whole genome shotgun (WGS) entry which is preliminary data.</text>
</comment>
<dbReference type="GO" id="GO:0015562">
    <property type="term" value="F:efflux transmembrane transporter activity"/>
    <property type="evidence" value="ECO:0007669"/>
    <property type="project" value="TreeGrafter"/>
</dbReference>
<keyword evidence="3" id="KW-1185">Reference proteome</keyword>
<dbReference type="Gene3D" id="2.40.30.170">
    <property type="match status" value="1"/>
</dbReference>
<dbReference type="Gene3D" id="2.40.50.100">
    <property type="match status" value="1"/>
</dbReference>
<dbReference type="STRING" id="1346330.M472_05130"/>
<dbReference type="Proteomes" id="UP000016584">
    <property type="component" value="Unassembled WGS sequence"/>
</dbReference>
<dbReference type="eggNOG" id="COG1566">
    <property type="taxonomic scope" value="Bacteria"/>
</dbReference>
<dbReference type="AlphaFoldDB" id="U2J671"/>
<evidence type="ECO:0000313" key="2">
    <source>
        <dbReference type="EMBL" id="ERJ58143.1"/>
    </source>
</evidence>
<gene>
    <name evidence="2" type="ORF">M472_05130</name>
</gene>
<dbReference type="PROSITE" id="PS51257">
    <property type="entry name" value="PROKAR_LIPOPROTEIN"/>
    <property type="match status" value="1"/>
</dbReference>
<dbReference type="EMBL" id="ATDL01000018">
    <property type="protein sequence ID" value="ERJ58143.1"/>
    <property type="molecule type" value="Genomic_DNA"/>
</dbReference>
<keyword evidence="1" id="KW-0175">Coiled coil</keyword>
<feature type="coiled-coil region" evidence="1">
    <location>
        <begin position="154"/>
        <end position="184"/>
    </location>
</feature>
<reference evidence="2 3" key="1">
    <citation type="journal article" date="2013" name="Genome Announc.">
        <title>The Draft Genome Sequence of Sphingomonas paucimobilis Strain HER1398 (Proteobacteria), Host to the Giant PAU Phage, Indicates That It Is a Member of the Genus Sphingobacterium (Bacteroidetes).</title>
        <authorList>
            <person name="White R.A.III."/>
            <person name="Suttle C.A."/>
        </authorList>
    </citation>
    <scope>NUCLEOTIDE SEQUENCE [LARGE SCALE GENOMIC DNA]</scope>
    <source>
        <strain evidence="2 3">HER1398</strain>
    </source>
</reference>
<evidence type="ECO:0000313" key="3">
    <source>
        <dbReference type="Proteomes" id="UP000016584"/>
    </source>
</evidence>
<accession>U2J671</accession>
<dbReference type="RefSeq" id="WP_021071623.1">
    <property type="nucleotide sequence ID" value="NZ_ATDL01000018.1"/>
</dbReference>
<organism evidence="2 3">
    <name type="scientific">Sphingobacterium paucimobilis HER1398</name>
    <dbReference type="NCBI Taxonomy" id="1346330"/>
    <lineage>
        <taxon>Bacteria</taxon>
        <taxon>Pseudomonadati</taxon>
        <taxon>Bacteroidota</taxon>
        <taxon>Sphingobacteriia</taxon>
        <taxon>Sphingobacteriales</taxon>
        <taxon>Sphingobacteriaceae</taxon>
        <taxon>Sphingobacterium</taxon>
    </lineage>
</organism>
<protein>
    <submittedName>
        <fullName evidence="2">Uncharacterized protein</fullName>
    </submittedName>
</protein>
<proteinExistence type="predicted"/>
<dbReference type="SUPFAM" id="SSF111369">
    <property type="entry name" value="HlyD-like secretion proteins"/>
    <property type="match status" value="1"/>
</dbReference>